<feature type="region of interest" description="Disordered" evidence="1">
    <location>
        <begin position="233"/>
        <end position="283"/>
    </location>
</feature>
<sequence length="333" mass="33443">IGYGTGGLLGQFSGGQFPGGSVSQFHDPYLASGSAPAGAHLSQPSAANKNSISTRFRSFMNSLFFRRSTAVSPAFYQGGSSPYGIPGATGASASPFGLTGRYPGVGHPHGFPSKIFSAGSGAYSSQPPGGTYPAANGPVKTTIGASVPSKPNSYQTSASSLVPSVQKASVLPVPATSITSSATAGPSPALSISRPSNSAGAFYPSAASAPGPSFDKAQFSSLYGTNGFTAKASPIGSSHQAKSSKSLKASAGPAMETVEGQSSSFQPVAGPSQQQQQVTMKASISPMSVADAMKSNHKDSASSVGKSIASIHSVHKLMHSSTEAKDSTEQLKP</sequence>
<accession>A0A1V9XUS5</accession>
<dbReference type="AlphaFoldDB" id="A0A1V9XUS5"/>
<reference evidence="2 3" key="1">
    <citation type="journal article" date="2017" name="Gigascience">
        <title>Draft genome of the honey bee ectoparasitic mite, Tropilaelaps mercedesae, is shaped by the parasitic life history.</title>
        <authorList>
            <person name="Dong X."/>
            <person name="Armstrong S.D."/>
            <person name="Xia D."/>
            <person name="Makepeace B.L."/>
            <person name="Darby A.C."/>
            <person name="Kadowaki T."/>
        </authorList>
    </citation>
    <scope>NUCLEOTIDE SEQUENCE [LARGE SCALE GENOMIC DNA]</scope>
    <source>
        <strain evidence="2">Wuxi-XJTLU</strain>
    </source>
</reference>
<proteinExistence type="predicted"/>
<comment type="caution">
    <text evidence="2">The sequence shown here is derived from an EMBL/GenBank/DDBJ whole genome shotgun (WGS) entry which is preliminary data.</text>
</comment>
<dbReference type="OrthoDB" id="10516062at2759"/>
<feature type="compositionally biased region" description="Low complexity" evidence="1">
    <location>
        <begin position="237"/>
        <end position="251"/>
    </location>
</feature>
<dbReference type="EMBL" id="MNPL01003810">
    <property type="protein sequence ID" value="OQR77229.1"/>
    <property type="molecule type" value="Genomic_DNA"/>
</dbReference>
<protein>
    <submittedName>
        <fullName evidence="2">SET and MYND domain-containing protein 1-like</fullName>
    </submittedName>
</protein>
<feature type="region of interest" description="Disordered" evidence="1">
    <location>
        <begin position="312"/>
        <end position="333"/>
    </location>
</feature>
<name>A0A1V9XUS5_9ACAR</name>
<dbReference type="Proteomes" id="UP000192247">
    <property type="component" value="Unassembled WGS sequence"/>
</dbReference>
<gene>
    <name evidence="2" type="ORF">BIW11_07245</name>
</gene>
<organism evidence="2 3">
    <name type="scientific">Tropilaelaps mercedesae</name>
    <dbReference type="NCBI Taxonomy" id="418985"/>
    <lineage>
        <taxon>Eukaryota</taxon>
        <taxon>Metazoa</taxon>
        <taxon>Ecdysozoa</taxon>
        <taxon>Arthropoda</taxon>
        <taxon>Chelicerata</taxon>
        <taxon>Arachnida</taxon>
        <taxon>Acari</taxon>
        <taxon>Parasitiformes</taxon>
        <taxon>Mesostigmata</taxon>
        <taxon>Gamasina</taxon>
        <taxon>Dermanyssoidea</taxon>
        <taxon>Laelapidae</taxon>
        <taxon>Tropilaelaps</taxon>
    </lineage>
</organism>
<evidence type="ECO:0000256" key="1">
    <source>
        <dbReference type="SAM" id="MobiDB-lite"/>
    </source>
</evidence>
<feature type="compositionally biased region" description="Basic and acidic residues" evidence="1">
    <location>
        <begin position="322"/>
        <end position="333"/>
    </location>
</feature>
<evidence type="ECO:0000313" key="3">
    <source>
        <dbReference type="Proteomes" id="UP000192247"/>
    </source>
</evidence>
<feature type="non-terminal residue" evidence="2">
    <location>
        <position position="1"/>
    </location>
</feature>
<dbReference type="InParanoid" id="A0A1V9XUS5"/>
<keyword evidence="3" id="KW-1185">Reference proteome</keyword>
<evidence type="ECO:0000313" key="2">
    <source>
        <dbReference type="EMBL" id="OQR77229.1"/>
    </source>
</evidence>